<name>A0A150TTZ8_SORCE</name>
<dbReference type="CDD" id="cd00570">
    <property type="entry name" value="GST_N_family"/>
    <property type="match status" value="1"/>
</dbReference>
<comment type="caution">
    <text evidence="2">The sequence shown here is derived from an EMBL/GenBank/DDBJ whole genome shotgun (WGS) entry which is preliminary data.</text>
</comment>
<dbReference type="InterPro" id="IPR036249">
    <property type="entry name" value="Thioredoxin-like_sf"/>
</dbReference>
<dbReference type="Pfam" id="PF13409">
    <property type="entry name" value="GST_N_2"/>
    <property type="match status" value="1"/>
</dbReference>
<dbReference type="Gene3D" id="3.40.30.10">
    <property type="entry name" value="Glutaredoxin"/>
    <property type="match status" value="1"/>
</dbReference>
<accession>A0A150TTZ8</accession>
<dbReference type="EMBL" id="JEME01001134">
    <property type="protein sequence ID" value="KYG07948.1"/>
    <property type="molecule type" value="Genomic_DNA"/>
</dbReference>
<dbReference type="AlphaFoldDB" id="A0A150TTZ8"/>
<gene>
    <name evidence="2" type="ORF">BE21_26385</name>
</gene>
<evidence type="ECO:0000313" key="2">
    <source>
        <dbReference type="EMBL" id="KYG07948.1"/>
    </source>
</evidence>
<organism evidence="2 3">
    <name type="scientific">Sorangium cellulosum</name>
    <name type="common">Polyangium cellulosum</name>
    <dbReference type="NCBI Taxonomy" id="56"/>
    <lineage>
        <taxon>Bacteria</taxon>
        <taxon>Pseudomonadati</taxon>
        <taxon>Myxococcota</taxon>
        <taxon>Polyangia</taxon>
        <taxon>Polyangiales</taxon>
        <taxon>Polyangiaceae</taxon>
        <taxon>Sorangium</taxon>
    </lineage>
</organism>
<protein>
    <recommendedName>
        <fullName evidence="1">GST N-terminal domain-containing protein</fullName>
    </recommendedName>
</protein>
<evidence type="ECO:0000313" key="3">
    <source>
        <dbReference type="Proteomes" id="UP000075502"/>
    </source>
</evidence>
<sequence>MTELLGLVFSPWTEKARWALDVRGVPYTFRHYQPLVGEPALRVKLRRLTGRVSVPVLTADDGRVLADSADIARWADGRGAGPTLFPAEHEAEIARLIDLSERALAAGRARALSRMLADDEALAEMAPPPIRRAHAPLAARLGGLGVRRTLRKYGGHEDGAEAHLRTMVAALDELRATLARSAPPGPSVDAPRTLLGRFTFADIAMSQALVNVAPPAALKLGAASRRSFSDPELRDRYADLVAWRDELYRAFRTS</sequence>
<feature type="domain" description="GST N-terminal" evidence="1">
    <location>
        <begin position="9"/>
        <end position="76"/>
    </location>
</feature>
<dbReference type="SUPFAM" id="SSF52833">
    <property type="entry name" value="Thioredoxin-like"/>
    <property type="match status" value="1"/>
</dbReference>
<dbReference type="Proteomes" id="UP000075502">
    <property type="component" value="Unassembled WGS sequence"/>
</dbReference>
<proteinExistence type="predicted"/>
<evidence type="ECO:0000259" key="1">
    <source>
        <dbReference type="Pfam" id="PF13409"/>
    </source>
</evidence>
<dbReference type="Gene3D" id="1.20.1050.10">
    <property type="match status" value="1"/>
</dbReference>
<dbReference type="InterPro" id="IPR004045">
    <property type="entry name" value="Glutathione_S-Trfase_N"/>
</dbReference>
<reference evidence="2 3" key="1">
    <citation type="submission" date="2014-02" db="EMBL/GenBank/DDBJ databases">
        <title>The small core and large imbalanced accessory genome model reveals a collaborative survival strategy of Sorangium cellulosum strains in nature.</title>
        <authorList>
            <person name="Han K."/>
            <person name="Peng R."/>
            <person name="Blom J."/>
            <person name="Li Y.-Z."/>
        </authorList>
    </citation>
    <scope>NUCLEOTIDE SEQUENCE [LARGE SCALE GENOMIC DNA]</scope>
    <source>
        <strain evidence="2 3">So0007-03</strain>
    </source>
</reference>